<reference evidence="1" key="1">
    <citation type="submission" date="2021-08" db="EMBL/GenBank/DDBJ databases">
        <title>WGS assembly of Ceratopteris richardii.</title>
        <authorList>
            <person name="Marchant D.B."/>
            <person name="Chen G."/>
            <person name="Jenkins J."/>
            <person name="Shu S."/>
            <person name="Leebens-Mack J."/>
            <person name="Grimwood J."/>
            <person name="Schmutz J."/>
            <person name="Soltis P."/>
            <person name="Soltis D."/>
            <person name="Chen Z.-H."/>
        </authorList>
    </citation>
    <scope>NUCLEOTIDE SEQUENCE</scope>
    <source>
        <strain evidence="1">Whitten #5841</strain>
        <tissue evidence="1">Leaf</tissue>
    </source>
</reference>
<evidence type="ECO:0000313" key="2">
    <source>
        <dbReference type="Proteomes" id="UP000825935"/>
    </source>
</evidence>
<comment type="caution">
    <text evidence="1">The sequence shown here is derived from an EMBL/GenBank/DDBJ whole genome shotgun (WGS) entry which is preliminary data.</text>
</comment>
<sequence length="136" mass="15083">MVEGRNACSYTSSVFLMLPQRVPLSTRVDVAHHLKTNPPSFAMVSSAWRTWLLLSSSVYCYGVLCESVAPLDTYPLCTHRKATRCSPLCALTTQYILQSLDLVQLSRTTKISHQIRLSIQCILQPAIPTSAAILQT</sequence>
<gene>
    <name evidence="1" type="ORF">KP509_35G016900</name>
</gene>
<keyword evidence="2" id="KW-1185">Reference proteome</keyword>
<protein>
    <submittedName>
        <fullName evidence="1">Uncharacterized protein</fullName>
    </submittedName>
</protein>
<dbReference type="EMBL" id="CM035440">
    <property type="protein sequence ID" value="KAH7282177.1"/>
    <property type="molecule type" value="Genomic_DNA"/>
</dbReference>
<name>A0A8T2QDH7_CERRI</name>
<accession>A0A8T2QDH7</accession>
<dbReference type="Proteomes" id="UP000825935">
    <property type="component" value="Chromosome 35"/>
</dbReference>
<evidence type="ECO:0000313" key="1">
    <source>
        <dbReference type="EMBL" id="KAH7282177.1"/>
    </source>
</evidence>
<proteinExistence type="predicted"/>
<organism evidence="1 2">
    <name type="scientific">Ceratopteris richardii</name>
    <name type="common">Triangle waterfern</name>
    <dbReference type="NCBI Taxonomy" id="49495"/>
    <lineage>
        <taxon>Eukaryota</taxon>
        <taxon>Viridiplantae</taxon>
        <taxon>Streptophyta</taxon>
        <taxon>Embryophyta</taxon>
        <taxon>Tracheophyta</taxon>
        <taxon>Polypodiopsida</taxon>
        <taxon>Polypodiidae</taxon>
        <taxon>Polypodiales</taxon>
        <taxon>Pteridineae</taxon>
        <taxon>Pteridaceae</taxon>
        <taxon>Parkerioideae</taxon>
        <taxon>Ceratopteris</taxon>
    </lineage>
</organism>
<dbReference type="AlphaFoldDB" id="A0A8T2QDH7"/>